<comment type="caution">
    <text evidence="1">The sequence shown here is derived from an EMBL/GenBank/DDBJ whole genome shotgun (WGS) entry which is preliminary data.</text>
</comment>
<organism evidence="1 2">
    <name type="scientific">Scytonema hofmannii PCC 7110</name>
    <dbReference type="NCBI Taxonomy" id="128403"/>
    <lineage>
        <taxon>Bacteria</taxon>
        <taxon>Bacillati</taxon>
        <taxon>Cyanobacteriota</taxon>
        <taxon>Cyanophyceae</taxon>
        <taxon>Nostocales</taxon>
        <taxon>Scytonemataceae</taxon>
        <taxon>Scytonema</taxon>
    </lineage>
</organism>
<keyword evidence="2" id="KW-1185">Reference proteome</keyword>
<dbReference type="OrthoDB" id="464394at2"/>
<dbReference type="AlphaFoldDB" id="A0A139WQI8"/>
<dbReference type="RefSeq" id="WP_017741143.1">
    <property type="nucleotide sequence ID" value="NZ_KQ976355.1"/>
</dbReference>
<sequence length="146" mass="16160">MNYILVIENQEIPIEEKIAASDDVLRQAISSYYPELAHAQIQRNSEGETVKIKMIKQAGTKGCNTPNIIQYLAESLDCTNPALLLSWQLKLMEINGNLSIEQLIELQPVIDKAVEEGEVWIQAIQATLHSLTNAPSVPSNLAVTGY</sequence>
<protein>
    <submittedName>
        <fullName evidence="1">Uncharacterized protein</fullName>
    </submittedName>
</protein>
<name>A0A139WQI8_9CYAN</name>
<accession>A0A139WQI8</accession>
<gene>
    <name evidence="1" type="ORF">WA1_49065</name>
</gene>
<dbReference type="STRING" id="128403.WA1_49065"/>
<dbReference type="EMBL" id="ANNX02000064">
    <property type="protein sequence ID" value="KYC34693.1"/>
    <property type="molecule type" value="Genomic_DNA"/>
</dbReference>
<evidence type="ECO:0000313" key="2">
    <source>
        <dbReference type="Proteomes" id="UP000076925"/>
    </source>
</evidence>
<dbReference type="Proteomes" id="UP000076925">
    <property type="component" value="Unassembled WGS sequence"/>
</dbReference>
<reference evidence="1 2" key="1">
    <citation type="journal article" date="2013" name="Genome Biol. Evol.">
        <title>Genomes of Stigonematalean cyanobacteria (subsection V) and the evolution of oxygenic photosynthesis from prokaryotes to plastids.</title>
        <authorList>
            <person name="Dagan T."/>
            <person name="Roettger M."/>
            <person name="Stucken K."/>
            <person name="Landan G."/>
            <person name="Koch R."/>
            <person name="Major P."/>
            <person name="Gould S.B."/>
            <person name="Goremykin V.V."/>
            <person name="Rippka R."/>
            <person name="Tandeau de Marsac N."/>
            <person name="Gugger M."/>
            <person name="Lockhart P.J."/>
            <person name="Allen J.F."/>
            <person name="Brune I."/>
            <person name="Maus I."/>
            <person name="Puhler A."/>
            <person name="Martin W.F."/>
        </authorList>
    </citation>
    <scope>NUCLEOTIDE SEQUENCE [LARGE SCALE GENOMIC DNA]</scope>
    <source>
        <strain evidence="1 2">PCC 7110</strain>
    </source>
</reference>
<evidence type="ECO:0000313" key="1">
    <source>
        <dbReference type="EMBL" id="KYC34693.1"/>
    </source>
</evidence>
<proteinExistence type="predicted"/>